<evidence type="ECO:0008006" key="5">
    <source>
        <dbReference type="Google" id="ProtNLM"/>
    </source>
</evidence>
<dbReference type="InterPro" id="IPR005225">
    <property type="entry name" value="Small_GTP-bd"/>
</dbReference>
<dbReference type="SMART" id="SM00175">
    <property type="entry name" value="RAB"/>
    <property type="match status" value="1"/>
</dbReference>
<dbReference type="Gene3D" id="3.40.50.300">
    <property type="entry name" value="P-loop containing nucleotide triphosphate hydrolases"/>
    <property type="match status" value="1"/>
</dbReference>
<proteinExistence type="predicted"/>
<dbReference type="SMART" id="SM00173">
    <property type="entry name" value="RAS"/>
    <property type="match status" value="1"/>
</dbReference>
<gene>
    <name evidence="3" type="ORF">CgunFtcFv8_002891</name>
</gene>
<name>A0AAN8HJJ8_CHAGU</name>
<organism evidence="3 4">
    <name type="scientific">Champsocephalus gunnari</name>
    <name type="common">Mackerel icefish</name>
    <dbReference type="NCBI Taxonomy" id="52237"/>
    <lineage>
        <taxon>Eukaryota</taxon>
        <taxon>Metazoa</taxon>
        <taxon>Chordata</taxon>
        <taxon>Craniata</taxon>
        <taxon>Vertebrata</taxon>
        <taxon>Euteleostomi</taxon>
        <taxon>Actinopterygii</taxon>
        <taxon>Neopterygii</taxon>
        <taxon>Teleostei</taxon>
        <taxon>Neoteleostei</taxon>
        <taxon>Acanthomorphata</taxon>
        <taxon>Eupercaria</taxon>
        <taxon>Perciformes</taxon>
        <taxon>Notothenioidei</taxon>
        <taxon>Channichthyidae</taxon>
        <taxon>Champsocephalus</taxon>
    </lineage>
</organism>
<dbReference type="SMART" id="SM00174">
    <property type="entry name" value="RHO"/>
    <property type="match status" value="1"/>
</dbReference>
<dbReference type="NCBIfam" id="TIGR00231">
    <property type="entry name" value="small_GTP"/>
    <property type="match status" value="1"/>
</dbReference>
<dbReference type="InterPro" id="IPR050227">
    <property type="entry name" value="Rab"/>
</dbReference>
<dbReference type="GO" id="GO:0003924">
    <property type="term" value="F:GTPase activity"/>
    <property type="evidence" value="ECO:0007669"/>
    <property type="project" value="InterPro"/>
</dbReference>
<dbReference type="InterPro" id="IPR001806">
    <property type="entry name" value="Small_GTPase"/>
</dbReference>
<evidence type="ECO:0000256" key="1">
    <source>
        <dbReference type="ARBA" id="ARBA00022741"/>
    </source>
</evidence>
<dbReference type="Pfam" id="PF00071">
    <property type="entry name" value="Ras"/>
    <property type="match status" value="1"/>
</dbReference>
<dbReference type="PANTHER" id="PTHR47977">
    <property type="entry name" value="RAS-RELATED PROTEIN RAB"/>
    <property type="match status" value="1"/>
</dbReference>
<dbReference type="EMBL" id="JAURVH010001525">
    <property type="protein sequence ID" value="KAK5918096.1"/>
    <property type="molecule type" value="Genomic_DNA"/>
</dbReference>
<dbReference type="PROSITE" id="PS51419">
    <property type="entry name" value="RAB"/>
    <property type="match status" value="1"/>
</dbReference>
<reference evidence="3 4" key="1">
    <citation type="journal article" date="2023" name="Mol. Biol. Evol.">
        <title>Genomics of Secondarily Temperate Adaptation in the Only Non-Antarctic Icefish.</title>
        <authorList>
            <person name="Rivera-Colon A.G."/>
            <person name="Rayamajhi N."/>
            <person name="Minhas B.F."/>
            <person name="Madrigal G."/>
            <person name="Bilyk K.T."/>
            <person name="Yoon V."/>
            <person name="Hune M."/>
            <person name="Gregory S."/>
            <person name="Cheng C.H.C."/>
            <person name="Catchen J.M."/>
        </authorList>
    </citation>
    <scope>NUCLEOTIDE SEQUENCE [LARGE SCALE GENOMIC DNA]</scope>
    <source>
        <tissue evidence="3">White muscle</tissue>
    </source>
</reference>
<accession>A0AAN8HJJ8</accession>
<evidence type="ECO:0000256" key="2">
    <source>
        <dbReference type="ARBA" id="ARBA00023134"/>
    </source>
</evidence>
<keyword evidence="4" id="KW-1185">Reference proteome</keyword>
<dbReference type="AlphaFoldDB" id="A0AAN8HJJ8"/>
<keyword evidence="2" id="KW-0342">GTP-binding</keyword>
<dbReference type="GO" id="GO:0005525">
    <property type="term" value="F:GTP binding"/>
    <property type="evidence" value="ECO:0007669"/>
    <property type="project" value="UniProtKB-KW"/>
</dbReference>
<protein>
    <recommendedName>
        <fullName evidence="5">Ras-related protein Rab-34</fullName>
    </recommendedName>
</protein>
<dbReference type="Proteomes" id="UP001331515">
    <property type="component" value="Unassembled WGS sequence"/>
</dbReference>
<comment type="caution">
    <text evidence="3">The sequence shown here is derived from an EMBL/GenBank/DDBJ whole genome shotgun (WGS) entry which is preliminary data.</text>
</comment>
<dbReference type="PRINTS" id="PR00449">
    <property type="entry name" value="RASTRNSFRMNG"/>
</dbReference>
<dbReference type="InterPro" id="IPR027417">
    <property type="entry name" value="P-loop_NTPase"/>
</dbReference>
<dbReference type="SUPFAM" id="SSF52540">
    <property type="entry name" value="P-loop containing nucleoside triphosphate hydrolases"/>
    <property type="match status" value="1"/>
</dbReference>
<sequence>MLPPVKKDRVISHLPHCFSTNAALHTKDGFHPQVKAACQVQRTDSVSFNVAKVIVVGDVAVGKTCLISRFRKGAFDKNYKATIGVDFEMERFEVLGVPFSLQLKGQFHSQHAIIVVFDLSSVSSLAHARQWLEDAMKENDPSSVLLFLVGTKKDLSSPEQLSQIEQEAIRFSEEIKAEYWAVSAKSGDGVMNFFFRVASLTFEANVLSELEKSGARNDGDIIRLTDSTEADRTPTKRKSNCC</sequence>
<evidence type="ECO:0000313" key="3">
    <source>
        <dbReference type="EMBL" id="KAK5918096.1"/>
    </source>
</evidence>
<keyword evidence="1" id="KW-0547">Nucleotide-binding</keyword>
<evidence type="ECO:0000313" key="4">
    <source>
        <dbReference type="Proteomes" id="UP001331515"/>
    </source>
</evidence>